<evidence type="ECO:0000259" key="9">
    <source>
        <dbReference type="Pfam" id="PF07291"/>
    </source>
</evidence>
<dbReference type="UniPathway" id="UPA00895"/>
<dbReference type="EMBL" id="JAFNAA010000014">
    <property type="protein sequence ID" value="MBO1109045.1"/>
    <property type="molecule type" value="Genomic_DNA"/>
</dbReference>
<organism evidence="10 11">
    <name type="scientific">Plesiomonas shigelloides</name>
    <name type="common">Aeromonas shigelloides</name>
    <dbReference type="NCBI Taxonomy" id="703"/>
    <lineage>
        <taxon>Bacteria</taxon>
        <taxon>Pseudomonadati</taxon>
        <taxon>Pseudomonadota</taxon>
        <taxon>Gammaproteobacteria</taxon>
        <taxon>Enterobacterales</taxon>
        <taxon>Enterobacteriaceae</taxon>
        <taxon>Plesiomonas</taxon>
    </lineage>
</organism>
<feature type="domain" description="Methylamine utilisation protein MauE" evidence="9">
    <location>
        <begin position="1"/>
        <end position="127"/>
    </location>
</feature>
<dbReference type="GO" id="GO:0030416">
    <property type="term" value="P:methylamine metabolic process"/>
    <property type="evidence" value="ECO:0007669"/>
    <property type="project" value="InterPro"/>
</dbReference>
<dbReference type="AlphaFoldDB" id="A0A8I2B5K2"/>
<dbReference type="InterPro" id="IPR009908">
    <property type="entry name" value="Methylamine_util_MauE"/>
</dbReference>
<evidence type="ECO:0000313" key="11">
    <source>
        <dbReference type="Proteomes" id="UP000664658"/>
    </source>
</evidence>
<name>A0A8I2B5K2_PLESH</name>
<reference evidence="10" key="1">
    <citation type="submission" date="2021-03" db="EMBL/GenBank/DDBJ databases">
        <title>Plesiomonas shigelloides zfcc0051, isolated from zebrafish feces.</title>
        <authorList>
            <person name="Vanderhoek Z."/>
            <person name="Gaulke C."/>
        </authorList>
    </citation>
    <scope>NUCLEOTIDE SEQUENCE</scope>
    <source>
        <strain evidence="10">Zfcc0051</strain>
    </source>
</reference>
<evidence type="ECO:0000256" key="3">
    <source>
        <dbReference type="ARBA" id="ARBA00004856"/>
    </source>
</evidence>
<evidence type="ECO:0000256" key="1">
    <source>
        <dbReference type="ARBA" id="ARBA00003475"/>
    </source>
</evidence>
<proteinExistence type="predicted"/>
<comment type="pathway">
    <text evidence="3">One-carbon metabolism; methylamine degradation.</text>
</comment>
<evidence type="ECO:0000256" key="5">
    <source>
        <dbReference type="ARBA" id="ARBA00022692"/>
    </source>
</evidence>
<keyword evidence="5 8" id="KW-0812">Transmembrane</keyword>
<feature type="transmembrane region" description="Helical" evidence="8">
    <location>
        <begin position="111"/>
        <end position="127"/>
    </location>
</feature>
<protein>
    <recommendedName>
        <fullName evidence="4">Methylamine utilization protein MauE</fullName>
    </recommendedName>
</protein>
<dbReference type="GO" id="GO:0016020">
    <property type="term" value="C:membrane"/>
    <property type="evidence" value="ECO:0007669"/>
    <property type="project" value="UniProtKB-SubCell"/>
</dbReference>
<feature type="transmembrane region" description="Helical" evidence="8">
    <location>
        <begin position="69"/>
        <end position="91"/>
    </location>
</feature>
<accession>A0A8I2B5K2</accession>
<comment type="function">
    <text evidence="1">May be specifically involved in the processing, transport, and/or maturation of the MADH beta-subunit.</text>
</comment>
<evidence type="ECO:0000256" key="7">
    <source>
        <dbReference type="ARBA" id="ARBA00023136"/>
    </source>
</evidence>
<evidence type="ECO:0000256" key="4">
    <source>
        <dbReference type="ARBA" id="ARBA00019078"/>
    </source>
</evidence>
<evidence type="ECO:0000256" key="6">
    <source>
        <dbReference type="ARBA" id="ARBA00022989"/>
    </source>
</evidence>
<evidence type="ECO:0000313" key="10">
    <source>
        <dbReference type="EMBL" id="MBO1109045.1"/>
    </source>
</evidence>
<gene>
    <name evidence="10" type="ORF">J2R62_12650</name>
</gene>
<dbReference type="Proteomes" id="UP000664658">
    <property type="component" value="Unassembled WGS sequence"/>
</dbReference>
<keyword evidence="7 8" id="KW-0472">Membrane</keyword>
<sequence>MRLLILFCRILCGGFFIVSALTKLSHPSDFALTIAAFGLVLPALITPIAWLLILTELVVGLGVLCRRQIALVGMMALLVVFMAVLSYGMAIGLDINCGCLGQADLSGLPQALGRDAVLLGMCLLLWFKRASRQDAPKYSKRISKITWR</sequence>
<dbReference type="Pfam" id="PF07291">
    <property type="entry name" value="MauE"/>
    <property type="match status" value="1"/>
</dbReference>
<comment type="caution">
    <text evidence="10">The sequence shown here is derived from an EMBL/GenBank/DDBJ whole genome shotgun (WGS) entry which is preliminary data.</text>
</comment>
<feature type="transmembrane region" description="Helical" evidence="8">
    <location>
        <begin position="30"/>
        <end position="57"/>
    </location>
</feature>
<dbReference type="RefSeq" id="WP_192438070.1">
    <property type="nucleotide sequence ID" value="NZ_CP062197.1"/>
</dbReference>
<comment type="subcellular location">
    <subcellularLocation>
        <location evidence="2">Membrane</location>
        <topology evidence="2">Multi-pass membrane protein</topology>
    </subcellularLocation>
</comment>
<evidence type="ECO:0000256" key="8">
    <source>
        <dbReference type="SAM" id="Phobius"/>
    </source>
</evidence>
<evidence type="ECO:0000256" key="2">
    <source>
        <dbReference type="ARBA" id="ARBA00004141"/>
    </source>
</evidence>
<keyword evidence="6 8" id="KW-1133">Transmembrane helix</keyword>